<dbReference type="EMBL" id="LXQA010396945">
    <property type="protein sequence ID" value="MCI49158.1"/>
    <property type="molecule type" value="Genomic_DNA"/>
</dbReference>
<feature type="non-terminal residue" evidence="1">
    <location>
        <position position="1"/>
    </location>
</feature>
<accession>A0A392SJS6</accession>
<organism evidence="1 2">
    <name type="scientific">Trifolium medium</name>
    <dbReference type="NCBI Taxonomy" id="97028"/>
    <lineage>
        <taxon>Eukaryota</taxon>
        <taxon>Viridiplantae</taxon>
        <taxon>Streptophyta</taxon>
        <taxon>Embryophyta</taxon>
        <taxon>Tracheophyta</taxon>
        <taxon>Spermatophyta</taxon>
        <taxon>Magnoliopsida</taxon>
        <taxon>eudicotyledons</taxon>
        <taxon>Gunneridae</taxon>
        <taxon>Pentapetalae</taxon>
        <taxon>rosids</taxon>
        <taxon>fabids</taxon>
        <taxon>Fabales</taxon>
        <taxon>Fabaceae</taxon>
        <taxon>Papilionoideae</taxon>
        <taxon>50 kb inversion clade</taxon>
        <taxon>NPAAA clade</taxon>
        <taxon>Hologalegina</taxon>
        <taxon>IRL clade</taxon>
        <taxon>Trifolieae</taxon>
        <taxon>Trifolium</taxon>
    </lineage>
</organism>
<dbReference type="Proteomes" id="UP000265520">
    <property type="component" value="Unassembled WGS sequence"/>
</dbReference>
<reference evidence="1 2" key="1">
    <citation type="journal article" date="2018" name="Front. Plant Sci.">
        <title>Red Clover (Trifolium pratense) and Zigzag Clover (T. medium) - A Picture of Genomic Similarities and Differences.</title>
        <authorList>
            <person name="Dluhosova J."/>
            <person name="Istvanek J."/>
            <person name="Nedelnik J."/>
            <person name="Repkova J."/>
        </authorList>
    </citation>
    <scope>NUCLEOTIDE SEQUENCE [LARGE SCALE GENOMIC DNA]</scope>
    <source>
        <strain evidence="2">cv. 10/8</strain>
        <tissue evidence="1">Leaf</tissue>
    </source>
</reference>
<sequence>TLSLWLLLRHCSSTKNAAVSVSVAPFSFYKFSVLLFLSIWNVPELNSFQPCLELIA</sequence>
<evidence type="ECO:0000313" key="2">
    <source>
        <dbReference type="Proteomes" id="UP000265520"/>
    </source>
</evidence>
<protein>
    <submittedName>
        <fullName evidence="1">Uncharacterized protein</fullName>
    </submittedName>
</protein>
<proteinExistence type="predicted"/>
<keyword evidence="2" id="KW-1185">Reference proteome</keyword>
<comment type="caution">
    <text evidence="1">The sequence shown here is derived from an EMBL/GenBank/DDBJ whole genome shotgun (WGS) entry which is preliminary data.</text>
</comment>
<dbReference type="AlphaFoldDB" id="A0A392SJS6"/>
<evidence type="ECO:0000313" key="1">
    <source>
        <dbReference type="EMBL" id="MCI49158.1"/>
    </source>
</evidence>
<name>A0A392SJS6_9FABA</name>